<dbReference type="Proteomes" id="UP000518288">
    <property type="component" value="Unassembled WGS sequence"/>
</dbReference>
<dbReference type="AlphaFoldDB" id="A0A7Y9U6G1"/>
<evidence type="ECO:0000313" key="2">
    <source>
        <dbReference type="Proteomes" id="UP000518288"/>
    </source>
</evidence>
<accession>A0A7Y9U6G1</accession>
<reference evidence="1 2" key="1">
    <citation type="submission" date="2020-07" db="EMBL/GenBank/DDBJ databases">
        <title>Genomic Encyclopedia of Archaeal and Bacterial Type Strains, Phase II (KMG-II): from individual species to whole genera.</title>
        <authorList>
            <person name="Goeker M."/>
        </authorList>
    </citation>
    <scope>NUCLEOTIDE SEQUENCE [LARGE SCALE GENOMIC DNA]</scope>
    <source>
        <strain evidence="1 2">DSM 21226</strain>
    </source>
</reference>
<evidence type="ECO:0000313" key="1">
    <source>
        <dbReference type="EMBL" id="NYG32591.1"/>
    </source>
</evidence>
<comment type="caution">
    <text evidence="1">The sequence shown here is derived from an EMBL/GenBank/DDBJ whole genome shotgun (WGS) entry which is preliminary data.</text>
</comment>
<dbReference type="RefSeq" id="WP_179633466.1">
    <property type="nucleotide sequence ID" value="NZ_CAXYYM010000139.1"/>
</dbReference>
<name>A0A7Y9U6G1_9BURK</name>
<protein>
    <submittedName>
        <fullName evidence="1">Uncharacterized protein</fullName>
    </submittedName>
</protein>
<organism evidence="1 2">
    <name type="scientific">Sphaerotilus montanus</name>
    <dbReference type="NCBI Taxonomy" id="522889"/>
    <lineage>
        <taxon>Bacteria</taxon>
        <taxon>Pseudomonadati</taxon>
        <taxon>Pseudomonadota</taxon>
        <taxon>Betaproteobacteria</taxon>
        <taxon>Burkholderiales</taxon>
        <taxon>Sphaerotilaceae</taxon>
        <taxon>Sphaerotilus</taxon>
    </lineage>
</organism>
<proteinExistence type="predicted"/>
<keyword evidence="2" id="KW-1185">Reference proteome</keyword>
<dbReference type="EMBL" id="JACCFH010000001">
    <property type="protein sequence ID" value="NYG32591.1"/>
    <property type="molecule type" value="Genomic_DNA"/>
</dbReference>
<gene>
    <name evidence="1" type="ORF">BDD16_001577</name>
</gene>
<sequence>MSHLFAHLSLTSLSTLMNRPPGDTTAGTWLQTLRQRRVRRRLDREQAALEACASEGAEVALGSVELDGQRYGALYRNGELVCLLPPAQDI</sequence>